<accession>A0A923NBF2</accession>
<evidence type="ECO:0000313" key="2">
    <source>
        <dbReference type="EMBL" id="MBC5998969.1"/>
    </source>
</evidence>
<evidence type="ECO:0000313" key="3">
    <source>
        <dbReference type="Proteomes" id="UP000644115"/>
    </source>
</evidence>
<organism evidence="2 3">
    <name type="scientific">Lentihominibacter faecis</name>
    <dbReference type="NCBI Taxonomy" id="2764712"/>
    <lineage>
        <taxon>Bacteria</taxon>
        <taxon>Bacillati</taxon>
        <taxon>Bacillota</taxon>
        <taxon>Clostridia</taxon>
        <taxon>Peptostreptococcales</taxon>
        <taxon>Anaerovoracaceae</taxon>
        <taxon>Lentihominibacter</taxon>
    </lineage>
</organism>
<dbReference type="Pfam" id="PF21939">
    <property type="entry name" value="Gp10_C"/>
    <property type="match status" value="1"/>
</dbReference>
<proteinExistence type="predicted"/>
<dbReference type="Proteomes" id="UP000644115">
    <property type="component" value="Unassembled WGS sequence"/>
</dbReference>
<comment type="caution">
    <text evidence="2">The sequence shown here is derived from an EMBL/GenBank/DDBJ whole genome shotgun (WGS) entry which is preliminary data.</text>
</comment>
<feature type="domain" description="Baseplate structural protein Gp10 C-terminal" evidence="1">
    <location>
        <begin position="2"/>
        <end position="135"/>
    </location>
</feature>
<reference evidence="2" key="1">
    <citation type="submission" date="2020-08" db="EMBL/GenBank/DDBJ databases">
        <authorList>
            <person name="Liu C."/>
            <person name="Sun Q."/>
        </authorList>
    </citation>
    <scope>NUCLEOTIDE SEQUENCE</scope>
    <source>
        <strain evidence="2">BX16</strain>
    </source>
</reference>
<dbReference type="InterPro" id="IPR053827">
    <property type="entry name" value="Gp10_C"/>
</dbReference>
<evidence type="ECO:0000259" key="1">
    <source>
        <dbReference type="Pfam" id="PF21939"/>
    </source>
</evidence>
<name>A0A923NBF2_9FIRM</name>
<sequence>MGHIITTVNASYDPNKLFKNQTWVRFANGRTLVGVDDSDTSFDTVEKTGGAKTVKLTESEMPAHSGHMYTNTGSAWGGNTARYLSSDKLTAYGSAARGWNVYNGNEAQPAGRDQGGNKAHNNLQPYITVYFWKRIA</sequence>
<gene>
    <name evidence="2" type="ORF">H8876_03005</name>
</gene>
<keyword evidence="3" id="KW-1185">Reference proteome</keyword>
<dbReference type="SUPFAM" id="SSF88874">
    <property type="entry name" value="Receptor-binding domain of short tail fibre protein gp12"/>
    <property type="match status" value="1"/>
</dbReference>
<dbReference type="AlphaFoldDB" id="A0A923NBF2"/>
<protein>
    <recommendedName>
        <fullName evidence="1">Baseplate structural protein Gp10 C-terminal domain-containing protein</fullName>
    </recommendedName>
</protein>
<dbReference type="EMBL" id="JACRWC010000042">
    <property type="protein sequence ID" value="MBC5998969.1"/>
    <property type="molecule type" value="Genomic_DNA"/>
</dbReference>